<dbReference type="InterPro" id="IPR001867">
    <property type="entry name" value="OmpR/PhoB-type_DNA-bd"/>
</dbReference>
<dbReference type="EMBL" id="ALPT02000055">
    <property type="protein sequence ID" value="KGA96571.1"/>
    <property type="molecule type" value="Genomic_DNA"/>
</dbReference>
<dbReference type="OrthoDB" id="9790442at2"/>
<keyword evidence="6" id="KW-0804">Transcription</keyword>
<dbReference type="GO" id="GO:0032993">
    <property type="term" value="C:protein-DNA complex"/>
    <property type="evidence" value="ECO:0007669"/>
    <property type="project" value="TreeGrafter"/>
</dbReference>
<dbReference type="InterPro" id="IPR011006">
    <property type="entry name" value="CheY-like_superfamily"/>
</dbReference>
<dbReference type="PROSITE" id="PS51755">
    <property type="entry name" value="OMPR_PHOB"/>
    <property type="match status" value="1"/>
</dbReference>
<keyword evidence="2 7" id="KW-0597">Phosphoprotein</keyword>
<dbReference type="Gene3D" id="6.10.250.690">
    <property type="match status" value="1"/>
</dbReference>
<evidence type="ECO:0000313" key="12">
    <source>
        <dbReference type="EMBL" id="THG91358.1"/>
    </source>
</evidence>
<evidence type="ECO:0000256" key="7">
    <source>
        <dbReference type="PROSITE-ProRule" id="PRU00169"/>
    </source>
</evidence>
<gene>
    <name evidence="12" type="ORF">AJ85_05445</name>
    <name evidence="11" type="ORF">BALCAV_0215440</name>
</gene>
<dbReference type="GO" id="GO:0006355">
    <property type="term" value="P:regulation of DNA-templated transcription"/>
    <property type="evidence" value="ECO:0007669"/>
    <property type="project" value="InterPro"/>
</dbReference>
<comment type="caution">
    <text evidence="11">The sequence shown here is derived from an EMBL/GenBank/DDBJ whole genome shotgun (WGS) entry which is preliminary data.</text>
</comment>
<dbReference type="InterPro" id="IPR001789">
    <property type="entry name" value="Sig_transdc_resp-reg_receiver"/>
</dbReference>
<evidence type="ECO:0000256" key="8">
    <source>
        <dbReference type="PROSITE-ProRule" id="PRU01091"/>
    </source>
</evidence>
<dbReference type="FunFam" id="3.40.50.2300:FF:000001">
    <property type="entry name" value="DNA-binding response regulator PhoB"/>
    <property type="match status" value="1"/>
</dbReference>
<keyword evidence="13" id="KW-1185">Reference proteome</keyword>
<dbReference type="GO" id="GO:0000156">
    <property type="term" value="F:phosphorelay response regulator activity"/>
    <property type="evidence" value="ECO:0007669"/>
    <property type="project" value="TreeGrafter"/>
</dbReference>
<dbReference type="PANTHER" id="PTHR48111">
    <property type="entry name" value="REGULATOR OF RPOS"/>
    <property type="match status" value="1"/>
</dbReference>
<evidence type="ECO:0000256" key="4">
    <source>
        <dbReference type="ARBA" id="ARBA00023015"/>
    </source>
</evidence>
<dbReference type="FunFam" id="1.10.10.10:FF:000018">
    <property type="entry name" value="DNA-binding response regulator ResD"/>
    <property type="match status" value="1"/>
</dbReference>
<proteinExistence type="predicted"/>
<dbReference type="SUPFAM" id="SSF52172">
    <property type="entry name" value="CheY-like"/>
    <property type="match status" value="1"/>
</dbReference>
<evidence type="ECO:0000256" key="6">
    <source>
        <dbReference type="ARBA" id="ARBA00023163"/>
    </source>
</evidence>
<reference evidence="12 14" key="2">
    <citation type="submission" date="2014-01" db="EMBL/GenBank/DDBJ databases">
        <title>Draft genome sequencing of Bacillus alcalophilus CGMCC 1.3604.</title>
        <authorList>
            <person name="Yang J."/>
            <person name="Diao L."/>
            <person name="Yang S."/>
        </authorList>
    </citation>
    <scope>NUCLEOTIDE SEQUENCE [LARGE SCALE GENOMIC DNA]</scope>
    <source>
        <strain evidence="12 14">CGMCC 1.3604</strain>
    </source>
</reference>
<evidence type="ECO:0000259" key="9">
    <source>
        <dbReference type="PROSITE" id="PS50110"/>
    </source>
</evidence>
<dbReference type="SMART" id="SM00862">
    <property type="entry name" value="Trans_reg_C"/>
    <property type="match status" value="1"/>
</dbReference>
<feature type="modified residue" description="4-aspartylphosphate" evidence="7">
    <location>
        <position position="57"/>
    </location>
</feature>
<dbReference type="GO" id="GO:0005829">
    <property type="term" value="C:cytosol"/>
    <property type="evidence" value="ECO:0007669"/>
    <property type="project" value="TreeGrafter"/>
</dbReference>
<dbReference type="Gene3D" id="1.10.10.10">
    <property type="entry name" value="Winged helix-like DNA-binding domain superfamily/Winged helix DNA-binding domain"/>
    <property type="match status" value="1"/>
</dbReference>
<feature type="domain" description="OmpR/PhoB-type" evidence="10">
    <location>
        <begin position="131"/>
        <end position="228"/>
    </location>
</feature>
<dbReference type="RefSeq" id="WP_003323503.1">
    <property type="nucleotide sequence ID" value="NZ_ALPT02000055.1"/>
</dbReference>
<dbReference type="SMART" id="SM00448">
    <property type="entry name" value="REC"/>
    <property type="match status" value="1"/>
</dbReference>
<dbReference type="eggNOG" id="COG0745">
    <property type="taxonomic scope" value="Bacteria"/>
</dbReference>
<protein>
    <submittedName>
        <fullName evidence="11">Transcriptional regulator</fullName>
    </submittedName>
</protein>
<dbReference type="EMBL" id="JALP01000072">
    <property type="protein sequence ID" value="THG91358.1"/>
    <property type="molecule type" value="Genomic_DNA"/>
</dbReference>
<feature type="domain" description="Response regulatory" evidence="9">
    <location>
        <begin position="6"/>
        <end position="121"/>
    </location>
</feature>
<dbReference type="PROSITE" id="PS50110">
    <property type="entry name" value="RESPONSE_REGULATORY"/>
    <property type="match status" value="1"/>
</dbReference>
<evidence type="ECO:0000256" key="2">
    <source>
        <dbReference type="ARBA" id="ARBA00022553"/>
    </source>
</evidence>
<organism evidence="11 13">
    <name type="scientific">Alkalihalobacillus alcalophilus ATCC 27647 = CGMCC 1.3604</name>
    <dbReference type="NCBI Taxonomy" id="1218173"/>
    <lineage>
        <taxon>Bacteria</taxon>
        <taxon>Bacillati</taxon>
        <taxon>Bacillota</taxon>
        <taxon>Bacilli</taxon>
        <taxon>Bacillales</taxon>
        <taxon>Bacillaceae</taxon>
        <taxon>Alkalihalobacillus</taxon>
    </lineage>
</organism>
<dbReference type="Proteomes" id="UP000297014">
    <property type="component" value="Unassembled WGS sequence"/>
</dbReference>
<dbReference type="Pfam" id="PF00072">
    <property type="entry name" value="Response_reg"/>
    <property type="match status" value="1"/>
</dbReference>
<dbReference type="PANTHER" id="PTHR48111:SF40">
    <property type="entry name" value="PHOSPHATE REGULON TRANSCRIPTIONAL REGULATORY PROTEIN PHOB"/>
    <property type="match status" value="1"/>
</dbReference>
<dbReference type="AlphaFoldDB" id="A0A094WIB7"/>
<dbReference type="Proteomes" id="UP000002754">
    <property type="component" value="Unassembled WGS sequence"/>
</dbReference>
<reference evidence="11 13" key="1">
    <citation type="journal article" date="2014" name="Genome Announc.">
        <title>Draft Genome Sequence of Bacillus alcalophilus AV1934, a Classic Alkaliphile Isolated from Human Feces in 1934.</title>
        <authorList>
            <person name="Attie O."/>
            <person name="Jayaprakash A."/>
            <person name="Shah H."/>
            <person name="Paulsen I.T."/>
            <person name="Morino M."/>
            <person name="Takahashi Y."/>
            <person name="Narumi I."/>
            <person name="Sachidanandam R."/>
            <person name="Satoh K."/>
            <person name="Ito M."/>
            <person name="Krulwich T.A."/>
        </authorList>
    </citation>
    <scope>NUCLEOTIDE SEQUENCE [LARGE SCALE GENOMIC DNA]</scope>
    <source>
        <strain evidence="11 13">AV1934</strain>
    </source>
</reference>
<evidence type="ECO:0000256" key="5">
    <source>
        <dbReference type="ARBA" id="ARBA00023125"/>
    </source>
</evidence>
<dbReference type="GO" id="GO:0000976">
    <property type="term" value="F:transcription cis-regulatory region binding"/>
    <property type="evidence" value="ECO:0007669"/>
    <property type="project" value="TreeGrafter"/>
</dbReference>
<dbReference type="Pfam" id="PF00486">
    <property type="entry name" value="Trans_reg_C"/>
    <property type="match status" value="1"/>
</dbReference>
<dbReference type="InterPro" id="IPR036388">
    <property type="entry name" value="WH-like_DNA-bd_sf"/>
</dbReference>
<evidence type="ECO:0000313" key="11">
    <source>
        <dbReference type="EMBL" id="KGA96571.1"/>
    </source>
</evidence>
<keyword evidence="5 8" id="KW-0238">DNA-binding</keyword>
<evidence type="ECO:0000313" key="13">
    <source>
        <dbReference type="Proteomes" id="UP000002754"/>
    </source>
</evidence>
<feature type="DNA-binding region" description="OmpR/PhoB-type" evidence="8">
    <location>
        <begin position="131"/>
        <end position="228"/>
    </location>
</feature>
<evidence type="ECO:0000256" key="3">
    <source>
        <dbReference type="ARBA" id="ARBA00023012"/>
    </source>
</evidence>
<comment type="subcellular location">
    <subcellularLocation>
        <location evidence="1">Cytoplasm</location>
    </subcellularLocation>
</comment>
<accession>A0A094WIB7</accession>
<dbReference type="STRING" id="1218173.BALCAV_0215440"/>
<keyword evidence="4" id="KW-0805">Transcription regulation</keyword>
<evidence type="ECO:0000313" key="14">
    <source>
        <dbReference type="Proteomes" id="UP000297014"/>
    </source>
</evidence>
<sequence length="229" mass="26564">MNNHQKILLIDDERQLQTLIVTYLKKEGYDVHTSSNAEDGLDFFKTNQTSISLVLLDIMLEDMDGFTACQKIRELSSVPIIMLTARASEDDRIKGLKLGADDYVVKPFSPRELMARIEATLRRSQSFSSWNNRIQIGDLEIDEEGRQVFINAQAINFTRKEYDLFLFLLKHRGQVFSREQLHERLWGFDSEFGTLRTVDTHIKTLRLKLKDHSSLIKTVWGVGYKFEGM</sequence>
<evidence type="ECO:0000256" key="1">
    <source>
        <dbReference type="ARBA" id="ARBA00004496"/>
    </source>
</evidence>
<dbReference type="InterPro" id="IPR039420">
    <property type="entry name" value="WalR-like"/>
</dbReference>
<keyword evidence="3" id="KW-0902">Two-component regulatory system</keyword>
<dbReference type="CDD" id="cd00383">
    <property type="entry name" value="trans_reg_C"/>
    <property type="match status" value="1"/>
</dbReference>
<name>A0A094WIB7_ALKAL</name>
<dbReference type="Gene3D" id="3.40.50.2300">
    <property type="match status" value="1"/>
</dbReference>
<evidence type="ECO:0000259" key="10">
    <source>
        <dbReference type="PROSITE" id="PS51755"/>
    </source>
</evidence>